<keyword evidence="2" id="KW-1185">Reference proteome</keyword>
<proteinExistence type="predicted"/>
<gene>
    <name evidence="1" type="ORF">PR048_027994</name>
</gene>
<organism evidence="1 2">
    <name type="scientific">Dryococelus australis</name>
    <dbReference type="NCBI Taxonomy" id="614101"/>
    <lineage>
        <taxon>Eukaryota</taxon>
        <taxon>Metazoa</taxon>
        <taxon>Ecdysozoa</taxon>
        <taxon>Arthropoda</taxon>
        <taxon>Hexapoda</taxon>
        <taxon>Insecta</taxon>
        <taxon>Pterygota</taxon>
        <taxon>Neoptera</taxon>
        <taxon>Polyneoptera</taxon>
        <taxon>Phasmatodea</taxon>
        <taxon>Verophasmatodea</taxon>
        <taxon>Anareolatae</taxon>
        <taxon>Phasmatidae</taxon>
        <taxon>Eurycanthinae</taxon>
        <taxon>Dryococelus</taxon>
    </lineage>
</organism>
<name>A0ABQ9GI02_9NEOP</name>
<dbReference type="EMBL" id="JARBHB010000012">
    <property type="protein sequence ID" value="KAJ8871667.1"/>
    <property type="molecule type" value="Genomic_DNA"/>
</dbReference>
<protein>
    <submittedName>
        <fullName evidence="1">Uncharacterized protein</fullName>
    </submittedName>
</protein>
<evidence type="ECO:0000313" key="1">
    <source>
        <dbReference type="EMBL" id="KAJ8871667.1"/>
    </source>
</evidence>
<evidence type="ECO:0000313" key="2">
    <source>
        <dbReference type="Proteomes" id="UP001159363"/>
    </source>
</evidence>
<dbReference type="Proteomes" id="UP001159363">
    <property type="component" value="Chromosome 11"/>
</dbReference>
<accession>A0ABQ9GI02</accession>
<reference evidence="1 2" key="1">
    <citation type="submission" date="2023-02" db="EMBL/GenBank/DDBJ databases">
        <title>LHISI_Scaffold_Assembly.</title>
        <authorList>
            <person name="Stuart O.P."/>
            <person name="Cleave R."/>
            <person name="Magrath M.J.L."/>
            <person name="Mikheyev A.S."/>
        </authorList>
    </citation>
    <scope>NUCLEOTIDE SEQUENCE [LARGE SCALE GENOMIC DNA]</scope>
    <source>
        <strain evidence="1">Daus_M_001</strain>
        <tissue evidence="1">Leg muscle</tissue>
    </source>
</reference>
<comment type="caution">
    <text evidence="1">The sequence shown here is derived from an EMBL/GenBank/DDBJ whole genome shotgun (WGS) entry which is preliminary data.</text>
</comment>
<sequence>MRIDARWLYSSAGTRWLGKRDVPEKTRRPAASAGTIPMCKNLGATQVVGSQPADTSLISPHSSCCITSSFASRGALNLPDGRLSSINIAAGLRATSLSGVELELMKEWVAEFIVIEQRAAWPAVEKGSWRLFRTLITYQLANSLKHHPSKRSLRAFRNGKSRSRVAHFEMTRPSDIKFHELFASQDDSLTRTNKRQRILNRLTLSCHTVDAVVMQDPVDAVVMQDPVDAVVMQDHFAELPNGRTRRKQCLDVRMCQHVVTAGTRDFLATLLSNAFDPYMNRWTDITLSVAEGCFTSRQRWFWPRCSDARHFNASVNPASLYALHRSISTGWQLAQEDSAP</sequence>